<evidence type="ECO:0000256" key="1">
    <source>
        <dbReference type="ARBA" id="ARBA00001928"/>
    </source>
</evidence>
<dbReference type="GO" id="GO:0005829">
    <property type="term" value="C:cytosol"/>
    <property type="evidence" value="ECO:0007669"/>
    <property type="project" value="TreeGrafter"/>
</dbReference>
<dbReference type="Proteomes" id="UP000176650">
    <property type="component" value="Unassembled WGS sequence"/>
</dbReference>
<protein>
    <recommendedName>
        <fullName evidence="12">S-adenosylmethionine decarboxylase proenzyme</fullName>
    </recommendedName>
</protein>
<dbReference type="PANTHER" id="PTHR33866">
    <property type="entry name" value="S-ADENOSYLMETHIONINE DECARBOXYLASE PROENZYME"/>
    <property type="match status" value="1"/>
</dbReference>
<evidence type="ECO:0000256" key="9">
    <source>
        <dbReference type="ARBA" id="ARBA00023317"/>
    </source>
</evidence>
<keyword evidence="4" id="KW-0745">Spermidine biosynthesis</keyword>
<keyword evidence="8" id="KW-0704">Schiff base</keyword>
<comment type="cofactor">
    <cofactor evidence="1">
        <name>pyruvate</name>
        <dbReference type="ChEBI" id="CHEBI:15361"/>
    </cofactor>
</comment>
<keyword evidence="5" id="KW-0620">Polyamine biosynthesis</keyword>
<dbReference type="InterPro" id="IPR003826">
    <property type="entry name" value="AdoMetDC_fam_prok"/>
</dbReference>
<keyword evidence="9" id="KW-0670">Pyruvate</keyword>
<dbReference type="PANTHER" id="PTHR33866:SF2">
    <property type="entry name" value="S-ADENOSYLMETHIONINE DECARBOXYLASE PROENZYME"/>
    <property type="match status" value="1"/>
</dbReference>
<dbReference type="Pfam" id="PF02675">
    <property type="entry name" value="AdoMet_dc"/>
    <property type="match status" value="1"/>
</dbReference>
<gene>
    <name evidence="10" type="ORF">A2988_03120</name>
</gene>
<dbReference type="InterPro" id="IPR016067">
    <property type="entry name" value="S-AdoMet_deCO2ase_core"/>
</dbReference>
<dbReference type="Gene3D" id="3.60.90.10">
    <property type="entry name" value="S-adenosylmethionine decarboxylase"/>
    <property type="match status" value="1"/>
</dbReference>
<dbReference type="EMBL" id="MEYS01000001">
    <property type="protein sequence ID" value="OGD34485.1"/>
    <property type="molecule type" value="Genomic_DNA"/>
</dbReference>
<sequence>MAESPEGDTIKIFDLDLQKRVHCDWYTNVPMLRHAVIEGMGVAHENLEHEKLMEMIERFCVNMKFSIVDRLHYQFTPYGKSIVFVLEESHVAVHSWPERGYIHMDIVTCTPQESSSSQLVAEFNAVFSPENTRLLKLKY</sequence>
<keyword evidence="3" id="KW-0068">Autocatalytic cleavage</keyword>
<evidence type="ECO:0000256" key="2">
    <source>
        <dbReference type="ARBA" id="ARBA00022793"/>
    </source>
</evidence>
<evidence type="ECO:0000256" key="8">
    <source>
        <dbReference type="ARBA" id="ARBA00023270"/>
    </source>
</evidence>
<evidence type="ECO:0008006" key="12">
    <source>
        <dbReference type="Google" id="ProtNLM"/>
    </source>
</evidence>
<name>A0A1F5BV47_9BACT</name>
<evidence type="ECO:0000256" key="4">
    <source>
        <dbReference type="ARBA" id="ARBA00023066"/>
    </source>
</evidence>
<keyword evidence="7" id="KW-0456">Lyase</keyword>
<comment type="caution">
    <text evidence="10">The sequence shown here is derived from an EMBL/GenBank/DDBJ whole genome shotgun (WGS) entry which is preliminary data.</text>
</comment>
<dbReference type="STRING" id="1797298.A2988_03120"/>
<dbReference type="GO" id="GO:0004014">
    <property type="term" value="F:adenosylmethionine decarboxylase activity"/>
    <property type="evidence" value="ECO:0007669"/>
    <property type="project" value="InterPro"/>
</dbReference>
<dbReference type="SUPFAM" id="SSF56276">
    <property type="entry name" value="S-adenosylmethionine decarboxylase"/>
    <property type="match status" value="1"/>
</dbReference>
<dbReference type="AlphaFoldDB" id="A0A1F5BV47"/>
<evidence type="ECO:0000313" key="10">
    <source>
        <dbReference type="EMBL" id="OGD34485.1"/>
    </source>
</evidence>
<reference evidence="10 11" key="1">
    <citation type="journal article" date="2016" name="Nat. Commun.">
        <title>Thousands of microbial genomes shed light on interconnected biogeochemical processes in an aquifer system.</title>
        <authorList>
            <person name="Anantharaman K."/>
            <person name="Brown C.T."/>
            <person name="Hug L.A."/>
            <person name="Sharon I."/>
            <person name="Castelle C.J."/>
            <person name="Probst A.J."/>
            <person name="Thomas B.C."/>
            <person name="Singh A."/>
            <person name="Wilkins M.J."/>
            <person name="Karaoz U."/>
            <person name="Brodie E.L."/>
            <person name="Williams K.H."/>
            <person name="Hubbard S.S."/>
            <person name="Banfield J.F."/>
        </authorList>
    </citation>
    <scope>NUCLEOTIDE SEQUENCE [LARGE SCALE GENOMIC DNA]</scope>
</reference>
<accession>A0A1F5BV47</accession>
<evidence type="ECO:0000256" key="3">
    <source>
        <dbReference type="ARBA" id="ARBA00022813"/>
    </source>
</evidence>
<keyword evidence="2" id="KW-0210">Decarboxylase</keyword>
<evidence type="ECO:0000256" key="6">
    <source>
        <dbReference type="ARBA" id="ARBA00023145"/>
    </source>
</evidence>
<keyword evidence="6" id="KW-0865">Zymogen</keyword>
<evidence type="ECO:0000256" key="7">
    <source>
        <dbReference type="ARBA" id="ARBA00023239"/>
    </source>
</evidence>
<dbReference type="GO" id="GO:0008295">
    <property type="term" value="P:spermidine biosynthetic process"/>
    <property type="evidence" value="ECO:0007669"/>
    <property type="project" value="UniProtKB-KW"/>
</dbReference>
<evidence type="ECO:0000256" key="5">
    <source>
        <dbReference type="ARBA" id="ARBA00023115"/>
    </source>
</evidence>
<evidence type="ECO:0000313" key="11">
    <source>
        <dbReference type="Proteomes" id="UP000176650"/>
    </source>
</evidence>
<proteinExistence type="predicted"/>
<organism evidence="10 11">
    <name type="scientific">Candidatus Azambacteria bacterium RIFCSPLOWO2_01_FULL_46_25</name>
    <dbReference type="NCBI Taxonomy" id="1797298"/>
    <lineage>
        <taxon>Bacteria</taxon>
        <taxon>Candidatus Azamiibacteriota</taxon>
    </lineage>
</organism>